<dbReference type="Pfam" id="PF01965">
    <property type="entry name" value="DJ-1_PfpI"/>
    <property type="match status" value="1"/>
</dbReference>
<evidence type="ECO:0000313" key="2">
    <source>
        <dbReference type="EMBL" id="SMA50745.1"/>
    </source>
</evidence>
<name>A0A1X7AR86_9GAMM</name>
<proteinExistence type="predicted"/>
<reference evidence="2 3" key="1">
    <citation type="submission" date="2017-03" db="EMBL/GenBank/DDBJ databases">
        <authorList>
            <person name="Afonso C.L."/>
            <person name="Miller P.J."/>
            <person name="Scott M.A."/>
            <person name="Spackman E."/>
            <person name="Goraichik I."/>
            <person name="Dimitrov K.M."/>
            <person name="Suarez D.L."/>
            <person name="Swayne D.E."/>
        </authorList>
    </citation>
    <scope>NUCLEOTIDE SEQUENCE [LARGE SCALE GENOMIC DNA]</scope>
    <source>
        <strain evidence="2">SB41UT1</strain>
    </source>
</reference>
<gene>
    <name evidence="2" type="ORF">EHSB41UT_04562</name>
</gene>
<keyword evidence="3" id="KW-1185">Reference proteome</keyword>
<dbReference type="Proteomes" id="UP000196573">
    <property type="component" value="Unassembled WGS sequence"/>
</dbReference>
<evidence type="ECO:0000259" key="1">
    <source>
        <dbReference type="Pfam" id="PF01965"/>
    </source>
</evidence>
<dbReference type="InterPro" id="IPR029062">
    <property type="entry name" value="Class_I_gatase-like"/>
</dbReference>
<dbReference type="OrthoDB" id="9792284at2"/>
<dbReference type="Gene3D" id="3.40.50.880">
    <property type="match status" value="1"/>
</dbReference>
<feature type="domain" description="DJ-1/PfpI" evidence="1">
    <location>
        <begin position="4"/>
        <end position="163"/>
    </location>
</feature>
<dbReference type="PANTHER" id="PTHR48094:SF12">
    <property type="entry name" value="PARKINSON DISEASE PROTEIN 7 HOMOLOG"/>
    <property type="match status" value="1"/>
</dbReference>
<evidence type="ECO:0000313" key="3">
    <source>
        <dbReference type="Proteomes" id="UP000196573"/>
    </source>
</evidence>
<dbReference type="InterPro" id="IPR050325">
    <property type="entry name" value="Prot/Nucl_acid_deglycase"/>
</dbReference>
<sequence length="200" mass="21727">MPKKKVLVVLYPDCIEFEIKLALEILSPTCDITSCTPDGQMHKGSSGLNYQPDCDYQTALAEHYDCVLVPGGDVGTVVDNVELQQLLQKANKHGSLVAAICAGPFLLARAGILVGRSHTNAAIYPREVVSVWDGSRFLKQPLVVDGSVITALPEAFIDFAIAIGQRMGCFKNNEQAERTRRYYKGVNNRDWSLVGAADGG</sequence>
<protein>
    <submittedName>
        <fullName evidence="2">Transcriptional activator FtrA</fullName>
    </submittedName>
</protein>
<dbReference type="SUPFAM" id="SSF52317">
    <property type="entry name" value="Class I glutamine amidotransferase-like"/>
    <property type="match status" value="1"/>
</dbReference>
<dbReference type="GO" id="GO:0005737">
    <property type="term" value="C:cytoplasm"/>
    <property type="evidence" value="ECO:0007669"/>
    <property type="project" value="TreeGrafter"/>
</dbReference>
<dbReference type="EMBL" id="FWPT01000016">
    <property type="protein sequence ID" value="SMA50745.1"/>
    <property type="molecule type" value="Genomic_DNA"/>
</dbReference>
<dbReference type="RefSeq" id="WP_087113185.1">
    <property type="nucleotide sequence ID" value="NZ_CBCSCN010000018.1"/>
</dbReference>
<dbReference type="PANTHER" id="PTHR48094">
    <property type="entry name" value="PROTEIN/NUCLEIC ACID DEGLYCASE DJ-1-RELATED"/>
    <property type="match status" value="1"/>
</dbReference>
<dbReference type="InterPro" id="IPR002818">
    <property type="entry name" value="DJ-1/PfpI"/>
</dbReference>
<organism evidence="2 3">
    <name type="scientific">Parendozoicomonas haliclonae</name>
    <dbReference type="NCBI Taxonomy" id="1960125"/>
    <lineage>
        <taxon>Bacteria</taxon>
        <taxon>Pseudomonadati</taxon>
        <taxon>Pseudomonadota</taxon>
        <taxon>Gammaproteobacteria</taxon>
        <taxon>Oceanospirillales</taxon>
        <taxon>Endozoicomonadaceae</taxon>
        <taxon>Parendozoicomonas</taxon>
    </lineage>
</organism>
<accession>A0A1X7AR86</accession>
<dbReference type="AlphaFoldDB" id="A0A1X7AR86"/>